<dbReference type="Proteomes" id="UP000030905">
    <property type="component" value="Chromosome"/>
</dbReference>
<evidence type="ECO:0000313" key="3">
    <source>
        <dbReference type="EMBL" id="KRU12646.1"/>
    </source>
</evidence>
<reference evidence="3" key="2">
    <citation type="submission" date="2015-10" db="EMBL/GenBank/DDBJ databases">
        <title>Improved Draft Genome Sequence of Clostridium pasteurianum Strain ATCC 6013 (DSM 525) Using a Hybrid Next-Generation Sequencing Approach.</title>
        <authorList>
            <person name="Pyne M.E."/>
            <person name="Utturkar S.M."/>
            <person name="Brown S.D."/>
            <person name="Moo-Young M."/>
            <person name="Chung D.A."/>
            <person name="Chou P.C."/>
        </authorList>
    </citation>
    <scope>NUCLEOTIDE SEQUENCE</scope>
    <source>
        <strain evidence="3">ATCC 6013</strain>
    </source>
</reference>
<dbReference type="EMBL" id="CP009268">
    <property type="protein sequence ID" value="AJA51347.1"/>
    <property type="molecule type" value="Genomic_DNA"/>
</dbReference>
<keyword evidence="5" id="KW-1185">Reference proteome</keyword>
<dbReference type="InterPro" id="IPR050104">
    <property type="entry name" value="FMN-dep_NADH:Q_OxRdtase_AzoR1"/>
</dbReference>
<sequence length="235" mass="27176">MKIVVIYGTEHRGSTYNISQLFLEKLRSKPEEVVEFFLPKDMPYFCVGCAKCFTVSEKLCPHYSRINPIKEAMEKADLMILTSPVYVFHASGQMKAFLDHFGFQWMVHRPNKTMFSKMALIISTAAGGGMKSTNKDIKDSMNFWGVGKIFTYGKAVAAINWEGVSEKKKIEINRDVERIAAKILSRFGNIKPSLKVKKLFYIMRLVQKRFTINAVDKEYWESQGWLGHKRPWKRL</sequence>
<dbReference type="Pfam" id="PF03358">
    <property type="entry name" value="FMN_red"/>
    <property type="match status" value="1"/>
</dbReference>
<accession>A0A0H3J1S0</accession>
<dbReference type="GO" id="GO:0016491">
    <property type="term" value="F:oxidoreductase activity"/>
    <property type="evidence" value="ECO:0007669"/>
    <property type="project" value="InterPro"/>
</dbReference>
<dbReference type="Proteomes" id="UP000028042">
    <property type="component" value="Unassembled WGS sequence"/>
</dbReference>
<reference evidence="3 4" key="3">
    <citation type="journal article" name="Genome Announc.">
        <title>Improved Draft Genome Sequence of Clostridium pasteurianum Strain ATCC 6013 (DSM 525) Using a Hybrid Next-Generation Sequencing Approach.</title>
        <authorList>
            <person name="Pyne M.E."/>
            <person name="Utturkar S."/>
            <person name="Brown S.D."/>
            <person name="Moo-Young M."/>
            <person name="Chung D.A."/>
            <person name="Chou C.P."/>
        </authorList>
    </citation>
    <scope>NUCLEOTIDE SEQUENCE [LARGE SCALE GENOMIC DNA]</scope>
    <source>
        <strain evidence="3 4">ATCC 6013</strain>
    </source>
</reference>
<gene>
    <name evidence="2" type="ORF">CLPA_c12590</name>
    <name evidence="3" type="ORF">CP6013_01894</name>
</gene>
<dbReference type="SUPFAM" id="SSF52218">
    <property type="entry name" value="Flavoproteins"/>
    <property type="match status" value="1"/>
</dbReference>
<dbReference type="InterPro" id="IPR005025">
    <property type="entry name" value="FMN_Rdtase-like_dom"/>
</dbReference>
<feature type="domain" description="NADPH-dependent FMN reductase-like" evidence="1">
    <location>
        <begin position="1"/>
        <end position="144"/>
    </location>
</feature>
<dbReference type="PANTHER" id="PTHR43741:SF4">
    <property type="entry name" value="FMN-DEPENDENT NADH:QUINONE OXIDOREDUCTASE"/>
    <property type="match status" value="1"/>
</dbReference>
<dbReference type="GeneID" id="93073442"/>
<dbReference type="KEGG" id="cpae:CPAST_c12590"/>
<dbReference type="AlphaFoldDB" id="A0A0H3J1S0"/>
<evidence type="ECO:0000259" key="1">
    <source>
        <dbReference type="Pfam" id="PF03358"/>
    </source>
</evidence>
<protein>
    <submittedName>
        <fullName evidence="2">NADPH-dependent FMN reductase</fullName>
    </submittedName>
</protein>
<dbReference type="InterPro" id="IPR029039">
    <property type="entry name" value="Flavoprotein-like_sf"/>
</dbReference>
<reference evidence="2 5" key="1">
    <citation type="journal article" date="2015" name="Genome Announc.">
        <title>Complete Genome Sequence of the Nitrogen-Fixing and Solvent-Producing Clostridium pasteurianum DSM 525.</title>
        <authorList>
            <person name="Poehlein A."/>
            <person name="Grosse-Honebrink A."/>
            <person name="Zhang Y."/>
            <person name="Minton N.P."/>
            <person name="Daniel R."/>
        </authorList>
    </citation>
    <scope>NUCLEOTIDE SEQUENCE [LARGE SCALE GENOMIC DNA]</scope>
    <source>
        <strain evidence="2">DSM 525</strain>
        <strain evidence="5">DSM 525 / ATCC 6013</strain>
    </source>
</reference>
<dbReference type="eggNOG" id="COG0655">
    <property type="taxonomic scope" value="Bacteria"/>
</dbReference>
<evidence type="ECO:0000313" key="2">
    <source>
        <dbReference type="EMBL" id="AJA51347.1"/>
    </source>
</evidence>
<evidence type="ECO:0000313" key="5">
    <source>
        <dbReference type="Proteomes" id="UP000030905"/>
    </source>
</evidence>
<dbReference type="Gene3D" id="3.40.50.360">
    <property type="match status" value="1"/>
</dbReference>
<organism evidence="2 5">
    <name type="scientific">Clostridium pasteurianum DSM 525 = ATCC 6013</name>
    <dbReference type="NCBI Taxonomy" id="1262449"/>
    <lineage>
        <taxon>Bacteria</taxon>
        <taxon>Bacillati</taxon>
        <taxon>Bacillota</taxon>
        <taxon>Clostridia</taxon>
        <taxon>Eubacteriales</taxon>
        <taxon>Clostridiaceae</taxon>
        <taxon>Clostridium</taxon>
    </lineage>
</organism>
<proteinExistence type="predicted"/>
<dbReference type="PANTHER" id="PTHR43741">
    <property type="entry name" value="FMN-DEPENDENT NADH-AZOREDUCTASE 1"/>
    <property type="match status" value="1"/>
</dbReference>
<dbReference type="PATRIC" id="fig|1262449.3.peg.2678"/>
<dbReference type="EMBL" id="JPGY02000001">
    <property type="protein sequence ID" value="KRU12646.1"/>
    <property type="molecule type" value="Genomic_DNA"/>
</dbReference>
<dbReference type="RefSeq" id="WP_003446131.1">
    <property type="nucleotide sequence ID" value="NZ_ANZB01000009.1"/>
</dbReference>
<evidence type="ECO:0000313" key="4">
    <source>
        <dbReference type="Proteomes" id="UP000028042"/>
    </source>
</evidence>
<dbReference type="KEGG" id="cpat:CLPA_c12590"/>
<name>A0A0H3J1S0_CLOPA</name>